<dbReference type="InterPro" id="IPR001138">
    <property type="entry name" value="Zn2Cys6_DnaBD"/>
</dbReference>
<sequence>MYISPPMLHNGSDKPRVSLSCRQCQQRKKKCDKNQPCQSCTQYGIECVPISRARLPRGRHASKQNSADLRQRVARLESLTAIPVDFSQPVKHNTSAKNSVETLDSAWSAISEEVLGIRELLDRDSPNPELDFASPGTRPAPQSEAESFDILIYGDASCCVEPSLLAPPSKAVVFALLDIYMHRIDPILKVIHGPSLRMLLLESSGGEPAIQALKSAIFFTALCTLEEQECVDIVGEAKSKTATKFQVATELSLSKAKLLTARNLTVLQAFVIYLVSTSTQSSALFDYIGWNPSEPRSAVSLGTDPYSVDEFARLVRDKYTPFCKDAVPFQRFTRVVAEDMVITLRFLSRRPTHRFYSSGPPPKDDFDILDVALSVLERALQKYTNDGFKPWKWFAWPKWYALAVLLAELCEHKSGPKVDKAWAIAEACFADYGLRVGDSALWAALRKLMHMARTSKALANEDRSKADGSRSRMPLHTTETEDQSRNSDVMDYHTTDIELATIEESQRGSFPSSASEEMDMLSWVNWEAFMEDIANTTELDALNDPFQQPLSFPTT</sequence>
<feature type="domain" description="Zn(2)-C6 fungal-type" evidence="4">
    <location>
        <begin position="20"/>
        <end position="48"/>
    </location>
</feature>
<comment type="caution">
    <text evidence="5">The sequence shown here is derived from an EMBL/GenBank/DDBJ whole genome shotgun (WGS) entry which is preliminary data.</text>
</comment>
<protein>
    <recommendedName>
        <fullName evidence="4">Zn(2)-C6 fungal-type domain-containing protein</fullName>
    </recommendedName>
</protein>
<comment type="subcellular location">
    <subcellularLocation>
        <location evidence="1">Nucleus</location>
    </subcellularLocation>
</comment>
<evidence type="ECO:0000256" key="2">
    <source>
        <dbReference type="ARBA" id="ARBA00023242"/>
    </source>
</evidence>
<dbReference type="GO" id="GO:0008270">
    <property type="term" value="F:zinc ion binding"/>
    <property type="evidence" value="ECO:0007669"/>
    <property type="project" value="InterPro"/>
</dbReference>
<dbReference type="PROSITE" id="PS50048">
    <property type="entry name" value="ZN2_CY6_FUNGAL_2"/>
    <property type="match status" value="1"/>
</dbReference>
<evidence type="ECO:0000259" key="4">
    <source>
        <dbReference type="PROSITE" id="PS50048"/>
    </source>
</evidence>
<dbReference type="Pfam" id="PF00172">
    <property type="entry name" value="Zn_clus"/>
    <property type="match status" value="1"/>
</dbReference>
<feature type="compositionally biased region" description="Basic and acidic residues" evidence="3">
    <location>
        <begin position="478"/>
        <end position="489"/>
    </location>
</feature>
<dbReference type="GO" id="GO:0000981">
    <property type="term" value="F:DNA-binding transcription factor activity, RNA polymerase II-specific"/>
    <property type="evidence" value="ECO:0007669"/>
    <property type="project" value="InterPro"/>
</dbReference>
<keyword evidence="6" id="KW-1185">Reference proteome</keyword>
<accession>A0AA43TTR0</accession>
<evidence type="ECO:0000313" key="6">
    <source>
        <dbReference type="Proteomes" id="UP001161017"/>
    </source>
</evidence>
<dbReference type="Proteomes" id="UP001161017">
    <property type="component" value="Unassembled WGS sequence"/>
</dbReference>
<dbReference type="InterPro" id="IPR036864">
    <property type="entry name" value="Zn2-C6_fun-type_DNA-bd_sf"/>
</dbReference>
<keyword evidence="2" id="KW-0539">Nucleus</keyword>
<dbReference type="SMART" id="SM00066">
    <property type="entry name" value="GAL4"/>
    <property type="match status" value="1"/>
</dbReference>
<dbReference type="InterPro" id="IPR050613">
    <property type="entry name" value="Sec_Metabolite_Reg"/>
</dbReference>
<organism evidence="5 6">
    <name type="scientific">Ramalina farinacea</name>
    <dbReference type="NCBI Taxonomy" id="258253"/>
    <lineage>
        <taxon>Eukaryota</taxon>
        <taxon>Fungi</taxon>
        <taxon>Dikarya</taxon>
        <taxon>Ascomycota</taxon>
        <taxon>Pezizomycotina</taxon>
        <taxon>Lecanoromycetes</taxon>
        <taxon>OSLEUM clade</taxon>
        <taxon>Lecanoromycetidae</taxon>
        <taxon>Lecanorales</taxon>
        <taxon>Lecanorineae</taxon>
        <taxon>Ramalinaceae</taxon>
        <taxon>Ramalina</taxon>
    </lineage>
</organism>
<dbReference type="AlphaFoldDB" id="A0AA43TTR0"/>
<feature type="compositionally biased region" description="Basic and acidic residues" evidence="3">
    <location>
        <begin position="459"/>
        <end position="470"/>
    </location>
</feature>
<dbReference type="GO" id="GO:0005634">
    <property type="term" value="C:nucleus"/>
    <property type="evidence" value="ECO:0007669"/>
    <property type="project" value="UniProtKB-SubCell"/>
</dbReference>
<evidence type="ECO:0000256" key="3">
    <source>
        <dbReference type="SAM" id="MobiDB-lite"/>
    </source>
</evidence>
<reference evidence="5" key="1">
    <citation type="journal article" date="2023" name="Genome Biol. Evol.">
        <title>First Whole Genome Sequence and Flow Cytometry Genome Size Data for the Lichen-Forming Fungus Ramalina farinacea (Ascomycota).</title>
        <authorList>
            <person name="Llewellyn T."/>
            <person name="Mian S."/>
            <person name="Hill R."/>
            <person name="Leitch I.J."/>
            <person name="Gaya E."/>
        </authorList>
    </citation>
    <scope>NUCLEOTIDE SEQUENCE</scope>
    <source>
        <strain evidence="5">LIQ254RAFAR</strain>
    </source>
</reference>
<dbReference type="CDD" id="cd12148">
    <property type="entry name" value="fungal_TF_MHR"/>
    <property type="match status" value="1"/>
</dbReference>
<dbReference type="Gene3D" id="4.10.240.10">
    <property type="entry name" value="Zn(2)-C6 fungal-type DNA-binding domain"/>
    <property type="match status" value="1"/>
</dbReference>
<dbReference type="SUPFAM" id="SSF57701">
    <property type="entry name" value="Zn2/Cys6 DNA-binding domain"/>
    <property type="match status" value="1"/>
</dbReference>
<dbReference type="PANTHER" id="PTHR31001:SF85">
    <property type="entry name" value="ZN(II)2CYS6 TRANSCRIPTION FACTOR (EUROFUNG)"/>
    <property type="match status" value="1"/>
</dbReference>
<evidence type="ECO:0000256" key="1">
    <source>
        <dbReference type="ARBA" id="ARBA00004123"/>
    </source>
</evidence>
<dbReference type="EMBL" id="JAPUFD010000003">
    <property type="protein sequence ID" value="MDI1486435.1"/>
    <property type="molecule type" value="Genomic_DNA"/>
</dbReference>
<feature type="region of interest" description="Disordered" evidence="3">
    <location>
        <begin position="459"/>
        <end position="489"/>
    </location>
</feature>
<evidence type="ECO:0000313" key="5">
    <source>
        <dbReference type="EMBL" id="MDI1486435.1"/>
    </source>
</evidence>
<dbReference type="CDD" id="cd00067">
    <property type="entry name" value="GAL4"/>
    <property type="match status" value="1"/>
</dbReference>
<gene>
    <name evidence="5" type="ORF">OHK93_005663</name>
</gene>
<dbReference type="PANTHER" id="PTHR31001">
    <property type="entry name" value="UNCHARACTERIZED TRANSCRIPTIONAL REGULATORY PROTEIN"/>
    <property type="match status" value="1"/>
</dbReference>
<proteinExistence type="predicted"/>
<name>A0AA43TTR0_9LECA</name>